<comment type="caution">
    <text evidence="4">The sequence shown here is derived from an EMBL/GenBank/DDBJ whole genome shotgun (WGS) entry which is preliminary data.</text>
</comment>
<keyword evidence="1" id="KW-0328">Glycosyltransferase</keyword>
<dbReference type="NCBIfam" id="TIGR00696">
    <property type="entry name" value="wecG_tagA_cpsF"/>
    <property type="match status" value="1"/>
</dbReference>
<evidence type="ECO:0000256" key="1">
    <source>
        <dbReference type="ARBA" id="ARBA00022676"/>
    </source>
</evidence>
<evidence type="ECO:0000256" key="3">
    <source>
        <dbReference type="SAM" id="Phobius"/>
    </source>
</evidence>
<accession>A0A2P7MUT1</accession>
<feature type="transmembrane region" description="Helical" evidence="3">
    <location>
        <begin position="55"/>
        <end position="77"/>
    </location>
</feature>
<dbReference type="GO" id="GO:0016758">
    <property type="term" value="F:hexosyltransferase activity"/>
    <property type="evidence" value="ECO:0007669"/>
    <property type="project" value="TreeGrafter"/>
</dbReference>
<keyword evidence="5" id="KW-1185">Reference proteome</keyword>
<evidence type="ECO:0000313" key="4">
    <source>
        <dbReference type="EMBL" id="PSJ04998.1"/>
    </source>
</evidence>
<keyword evidence="3" id="KW-0472">Membrane</keyword>
<evidence type="ECO:0000256" key="2">
    <source>
        <dbReference type="ARBA" id="ARBA00022679"/>
    </source>
</evidence>
<dbReference type="PANTHER" id="PTHR34136">
    <property type="match status" value="1"/>
</dbReference>
<dbReference type="OrthoDB" id="9771846at2"/>
<dbReference type="Pfam" id="PF03808">
    <property type="entry name" value="Glyco_tran_WecG"/>
    <property type="match status" value="1"/>
</dbReference>
<protein>
    <submittedName>
        <fullName evidence="4">Glycosyl transferase</fullName>
    </submittedName>
</protein>
<keyword evidence="3" id="KW-0812">Transmembrane</keyword>
<dbReference type="CDD" id="cd06533">
    <property type="entry name" value="Glyco_transf_WecG_TagA"/>
    <property type="match status" value="1"/>
</dbReference>
<keyword evidence="3" id="KW-1133">Transmembrane helix</keyword>
<name>A0A2P7MUT1_9CYAN</name>
<organism evidence="4 5">
    <name type="scientific">Cyanobium usitatum str. Tous</name>
    <dbReference type="NCBI Taxonomy" id="2116684"/>
    <lineage>
        <taxon>Bacteria</taxon>
        <taxon>Bacillati</taxon>
        <taxon>Cyanobacteriota</taxon>
        <taxon>Cyanophyceae</taxon>
        <taxon>Synechococcales</taxon>
        <taxon>Prochlorococcaceae</taxon>
        <taxon>Cyanobium</taxon>
    </lineage>
</organism>
<gene>
    <name evidence="4" type="ORF">C7K55_08265</name>
</gene>
<dbReference type="AlphaFoldDB" id="A0A2P7MUT1"/>
<reference evidence="4 5" key="1">
    <citation type="journal article" date="2018" name="Environ. Microbiol.">
        <title>Ecological and genomic features of two widespread freshwater picocyanobacteria.</title>
        <authorList>
            <person name="Cabello-Yeves P.J."/>
            <person name="Picazo A."/>
            <person name="Camacho A."/>
            <person name="Callieri C."/>
            <person name="Rosselli R."/>
            <person name="Roda-Garcia J.J."/>
            <person name="Coutinho F.H."/>
            <person name="Rodriguez-Valera F."/>
        </authorList>
    </citation>
    <scope>NUCLEOTIDE SEQUENCE [LARGE SCALE GENOMIC DNA]</scope>
    <source>
        <strain evidence="4 5">Tous</strain>
    </source>
</reference>
<proteinExistence type="predicted"/>
<sequence length="241" mass="26094">MASTATEPLRTRVLGVPVSVCPDVFAAALALRQRSGGQIVTLNAEMTMAAKADPALGAAIAAASLVIPDGAGVVWALGRQGYRVRRSPGIELARDLLTHAASHGWRVALVGASPEVMEQLTARLRQELPGLKLVLHAHGYQPAEAWPGLEQQLLAARPDLVLAALGVPRQETWIQQLPGRSGGLWMGVGGSFDVWAGVKKRAPAWMGALQIEWLYRLIQEPSRWRRMLSLPKFAWEVLRQG</sequence>
<dbReference type="InterPro" id="IPR004629">
    <property type="entry name" value="WecG_TagA_CpsF"/>
</dbReference>
<evidence type="ECO:0000313" key="5">
    <source>
        <dbReference type="Proteomes" id="UP000243002"/>
    </source>
</evidence>
<dbReference type="Proteomes" id="UP000243002">
    <property type="component" value="Unassembled WGS sequence"/>
</dbReference>
<dbReference type="RefSeq" id="WP_106632263.1">
    <property type="nucleotide sequence ID" value="NZ_PXXO01000008.1"/>
</dbReference>
<dbReference type="PANTHER" id="PTHR34136:SF1">
    <property type="entry name" value="UDP-N-ACETYL-D-MANNOSAMINURONIC ACID TRANSFERASE"/>
    <property type="match status" value="1"/>
</dbReference>
<keyword evidence="2 4" id="KW-0808">Transferase</keyword>
<dbReference type="EMBL" id="PXXO01000008">
    <property type="protein sequence ID" value="PSJ04998.1"/>
    <property type="molecule type" value="Genomic_DNA"/>
</dbReference>